<accession>A0A7R9F8E2</accession>
<reference evidence="1" key="1">
    <citation type="submission" date="2020-11" db="EMBL/GenBank/DDBJ databases">
        <authorList>
            <person name="Tran Van P."/>
        </authorList>
    </citation>
    <scope>NUCLEOTIDE SEQUENCE</scope>
</reference>
<protein>
    <submittedName>
        <fullName evidence="1">Uncharacterized protein</fullName>
    </submittedName>
</protein>
<sequence length="174" mass="19155">MEPHVGGRKDPPALTAQITVTSDPRSGAVKAPICRFPFNPITCGTLDCTTLSPVSSTFHILSASYLCFSYSDSRRSKNGRTISLVKPSARAYDVPRDEDGCELQTIINLDDNDVEGESKSGEVVEKVLTTPENLLEQRSASEDDDFFPKSLGLEVIAPTYIHHHHSYNVEFPKD</sequence>
<organism evidence="1">
    <name type="scientific">Timema bartmani</name>
    <dbReference type="NCBI Taxonomy" id="61472"/>
    <lineage>
        <taxon>Eukaryota</taxon>
        <taxon>Metazoa</taxon>
        <taxon>Ecdysozoa</taxon>
        <taxon>Arthropoda</taxon>
        <taxon>Hexapoda</taxon>
        <taxon>Insecta</taxon>
        <taxon>Pterygota</taxon>
        <taxon>Neoptera</taxon>
        <taxon>Polyneoptera</taxon>
        <taxon>Phasmatodea</taxon>
        <taxon>Timematodea</taxon>
        <taxon>Timematoidea</taxon>
        <taxon>Timematidae</taxon>
        <taxon>Timema</taxon>
    </lineage>
</organism>
<dbReference type="EMBL" id="OD569261">
    <property type="protein sequence ID" value="CAD7447811.1"/>
    <property type="molecule type" value="Genomic_DNA"/>
</dbReference>
<name>A0A7R9F8E2_9NEOP</name>
<dbReference type="AlphaFoldDB" id="A0A7R9F8E2"/>
<gene>
    <name evidence="1" type="ORF">TBIB3V08_LOCUS10113</name>
</gene>
<evidence type="ECO:0000313" key="1">
    <source>
        <dbReference type="EMBL" id="CAD7447811.1"/>
    </source>
</evidence>
<proteinExistence type="predicted"/>